<evidence type="ECO:0000313" key="2">
    <source>
        <dbReference type="EMBL" id="KAK9520886.1"/>
    </source>
</evidence>
<dbReference type="EMBL" id="JBCEZU010000329">
    <property type="protein sequence ID" value="KAK9520886.1"/>
    <property type="molecule type" value="Genomic_DNA"/>
</dbReference>
<feature type="compositionally biased region" description="Basic and acidic residues" evidence="1">
    <location>
        <begin position="71"/>
        <end position="81"/>
    </location>
</feature>
<accession>A0AAW1EED3</accession>
<organism evidence="2 3">
    <name type="scientific">Zoarces viviparus</name>
    <name type="common">Viviparous eelpout</name>
    <name type="synonym">Blennius viviparus</name>
    <dbReference type="NCBI Taxonomy" id="48416"/>
    <lineage>
        <taxon>Eukaryota</taxon>
        <taxon>Metazoa</taxon>
        <taxon>Chordata</taxon>
        <taxon>Craniata</taxon>
        <taxon>Vertebrata</taxon>
        <taxon>Euteleostomi</taxon>
        <taxon>Actinopterygii</taxon>
        <taxon>Neopterygii</taxon>
        <taxon>Teleostei</taxon>
        <taxon>Neoteleostei</taxon>
        <taxon>Acanthomorphata</taxon>
        <taxon>Eupercaria</taxon>
        <taxon>Perciformes</taxon>
        <taxon>Cottioidei</taxon>
        <taxon>Zoarcales</taxon>
        <taxon>Zoarcidae</taxon>
        <taxon>Zoarcinae</taxon>
        <taxon>Zoarces</taxon>
    </lineage>
</organism>
<proteinExistence type="predicted"/>
<evidence type="ECO:0008006" key="4">
    <source>
        <dbReference type="Google" id="ProtNLM"/>
    </source>
</evidence>
<dbReference type="Proteomes" id="UP001488805">
    <property type="component" value="Unassembled WGS sequence"/>
</dbReference>
<feature type="region of interest" description="Disordered" evidence="1">
    <location>
        <begin position="49"/>
        <end position="93"/>
    </location>
</feature>
<comment type="caution">
    <text evidence="2">The sequence shown here is derived from an EMBL/GenBank/DDBJ whole genome shotgun (WGS) entry which is preliminary data.</text>
</comment>
<evidence type="ECO:0000313" key="3">
    <source>
        <dbReference type="Proteomes" id="UP001488805"/>
    </source>
</evidence>
<keyword evidence="3" id="KW-1185">Reference proteome</keyword>
<name>A0AAW1EED3_ZOAVI</name>
<protein>
    <recommendedName>
        <fullName evidence="4">Secreted protein</fullName>
    </recommendedName>
</protein>
<sequence>MCTYTHDCALPGRTVLTIFVLQAVPSPSHAITASCLELLLPNLTRHQRIPGGPEARPDITHPCLLSTMTSRGREREKDRKRQGPRCKPCSVVQQHNTRRVAQFPRI</sequence>
<evidence type="ECO:0000256" key="1">
    <source>
        <dbReference type="SAM" id="MobiDB-lite"/>
    </source>
</evidence>
<gene>
    <name evidence="2" type="ORF">VZT92_020745</name>
</gene>
<dbReference type="AlphaFoldDB" id="A0AAW1EED3"/>
<reference evidence="2 3" key="1">
    <citation type="journal article" date="2024" name="Genome Biol. Evol.">
        <title>Chromosome-level genome assembly of the viviparous eelpout Zoarces viviparus.</title>
        <authorList>
            <person name="Fuhrmann N."/>
            <person name="Brasseur M.V."/>
            <person name="Bakowski C.E."/>
            <person name="Podsiadlowski L."/>
            <person name="Prost S."/>
            <person name="Krehenwinkel H."/>
            <person name="Mayer C."/>
        </authorList>
    </citation>
    <scope>NUCLEOTIDE SEQUENCE [LARGE SCALE GENOMIC DNA]</scope>
    <source>
        <strain evidence="2">NO-MEL_2022_Ind0_liver</strain>
    </source>
</reference>